<feature type="transmembrane region" description="Helical" evidence="5">
    <location>
        <begin position="383"/>
        <end position="400"/>
    </location>
</feature>
<dbReference type="InterPro" id="IPR052706">
    <property type="entry name" value="Membrane-Transporter-like"/>
</dbReference>
<evidence type="ECO:0000259" key="6">
    <source>
        <dbReference type="PROSITE" id="PS50801"/>
    </source>
</evidence>
<feature type="transmembrane region" description="Helical" evidence="5">
    <location>
        <begin position="333"/>
        <end position="351"/>
    </location>
</feature>
<feature type="transmembrane region" description="Helical" evidence="5">
    <location>
        <begin position="67"/>
        <end position="86"/>
    </location>
</feature>
<dbReference type="InterPro" id="IPR011547">
    <property type="entry name" value="SLC26A/SulP_dom"/>
</dbReference>
<keyword evidence="4 5" id="KW-0472">Membrane</keyword>
<reference evidence="7" key="1">
    <citation type="submission" date="2016-10" db="EMBL/GenBank/DDBJ databases">
        <authorList>
            <person name="de Groot N.N."/>
        </authorList>
    </citation>
    <scope>NUCLEOTIDE SEQUENCE</scope>
</reference>
<dbReference type="CDD" id="cd07042">
    <property type="entry name" value="STAS_SulP_like_sulfate_transporter"/>
    <property type="match status" value="1"/>
</dbReference>
<dbReference type="PANTHER" id="PTHR43310:SF1">
    <property type="entry name" value="SULFATE TRANSPORTER YBAR-RELATED"/>
    <property type="match status" value="1"/>
</dbReference>
<evidence type="ECO:0000256" key="1">
    <source>
        <dbReference type="ARBA" id="ARBA00004141"/>
    </source>
</evidence>
<dbReference type="AlphaFoldDB" id="A0A1W1DT12"/>
<accession>A0A1W1DT12</accession>
<evidence type="ECO:0000256" key="4">
    <source>
        <dbReference type="ARBA" id="ARBA00023136"/>
    </source>
</evidence>
<proteinExistence type="predicted"/>
<organism evidence="7">
    <name type="scientific">hydrothermal vent metagenome</name>
    <dbReference type="NCBI Taxonomy" id="652676"/>
    <lineage>
        <taxon>unclassified sequences</taxon>
        <taxon>metagenomes</taxon>
        <taxon>ecological metagenomes</taxon>
    </lineage>
</organism>
<dbReference type="GO" id="GO:0016020">
    <property type="term" value="C:membrane"/>
    <property type="evidence" value="ECO:0007669"/>
    <property type="project" value="UniProtKB-SubCell"/>
</dbReference>
<evidence type="ECO:0000256" key="5">
    <source>
        <dbReference type="SAM" id="Phobius"/>
    </source>
</evidence>
<evidence type="ECO:0000256" key="3">
    <source>
        <dbReference type="ARBA" id="ARBA00022989"/>
    </source>
</evidence>
<sequence length="517" mass="54975">MLFTLINKYASANPKNDILSGLTVALALVPEAVAFAIIAGVNPLVGLYAAFTIGLVTSIAGGRPGMISGATGAIAVVVAPLIALVLEQGATLAQATEYLFAAVILAGFLQILFGVLKLGKFIRLVPHPVFLGFVNGIALVIFAGQIKQFELKDGTWITGEPLMIMLAIAAATMAVIHFLPKITKTVPAILVAVIAGTLAVITLGIETRTVGDIASIKGGFPPFHMPNVPFDLEMLKLIFPFAVTIAAVGLIESLLTLNLVDDLTETTGQPNRESVGQGLANSVTGLFGGMGGCAMVGQSIINVKSGGRGRLSGIVASLALLAFIVYLSEYVEMIPIAVLVGVMMMVVIGTFQWCTLRLFGKVPVLDVITGISVAVITLWTSDLALAVVVGVILSALSFAWESASKIYIKQTQNDNGDNIYKVKGTLFFASKEHFQELFDPKSDTDNVYIDFEDARALDHSAIQAIDKLAERYRRAGKTLHLQHLSAECRLLLKTAKNLVEVNILEDPTYHVADDKLA</sequence>
<feature type="transmembrane region" description="Helical" evidence="5">
    <location>
        <begin position="237"/>
        <end position="260"/>
    </location>
</feature>
<feature type="transmembrane region" description="Helical" evidence="5">
    <location>
        <begin position="128"/>
        <end position="146"/>
    </location>
</feature>
<dbReference type="EMBL" id="FPHX01000137">
    <property type="protein sequence ID" value="SFV84882.1"/>
    <property type="molecule type" value="Genomic_DNA"/>
</dbReference>
<gene>
    <name evidence="7" type="ORF">MNB_SUP05-9-906</name>
</gene>
<feature type="transmembrane region" description="Helical" evidence="5">
    <location>
        <begin position="44"/>
        <end position="60"/>
    </location>
</feature>
<feature type="transmembrane region" description="Helical" evidence="5">
    <location>
        <begin position="309"/>
        <end position="327"/>
    </location>
</feature>
<dbReference type="Pfam" id="PF01740">
    <property type="entry name" value="STAS"/>
    <property type="match status" value="1"/>
</dbReference>
<feature type="transmembrane region" description="Helical" evidence="5">
    <location>
        <begin position="186"/>
        <end position="205"/>
    </location>
</feature>
<dbReference type="Gene3D" id="3.30.750.24">
    <property type="entry name" value="STAS domain"/>
    <property type="match status" value="1"/>
</dbReference>
<evidence type="ECO:0000313" key="7">
    <source>
        <dbReference type="EMBL" id="SFV84882.1"/>
    </source>
</evidence>
<evidence type="ECO:0000256" key="2">
    <source>
        <dbReference type="ARBA" id="ARBA00022692"/>
    </source>
</evidence>
<dbReference type="SUPFAM" id="SSF52091">
    <property type="entry name" value="SpoIIaa-like"/>
    <property type="match status" value="1"/>
</dbReference>
<keyword evidence="2 5" id="KW-0812">Transmembrane</keyword>
<keyword evidence="3 5" id="KW-1133">Transmembrane helix</keyword>
<protein>
    <submittedName>
        <fullName evidence="7">Sulfate permease</fullName>
    </submittedName>
</protein>
<dbReference type="InterPro" id="IPR036513">
    <property type="entry name" value="STAS_dom_sf"/>
</dbReference>
<dbReference type="InterPro" id="IPR002645">
    <property type="entry name" value="STAS_dom"/>
</dbReference>
<dbReference type="PANTHER" id="PTHR43310">
    <property type="entry name" value="SULFATE TRANSPORTER YBAR-RELATED"/>
    <property type="match status" value="1"/>
</dbReference>
<feature type="transmembrane region" description="Helical" evidence="5">
    <location>
        <begin position="161"/>
        <end position="179"/>
    </location>
</feature>
<name>A0A1W1DT12_9ZZZZ</name>
<dbReference type="PROSITE" id="PS50801">
    <property type="entry name" value="STAS"/>
    <property type="match status" value="1"/>
</dbReference>
<feature type="transmembrane region" description="Helical" evidence="5">
    <location>
        <begin position="98"/>
        <end position="116"/>
    </location>
</feature>
<feature type="domain" description="STAS" evidence="6">
    <location>
        <begin position="407"/>
        <end position="517"/>
    </location>
</feature>
<dbReference type="Pfam" id="PF00916">
    <property type="entry name" value="Sulfate_transp"/>
    <property type="match status" value="1"/>
</dbReference>
<comment type="subcellular location">
    <subcellularLocation>
        <location evidence="1">Membrane</location>
        <topology evidence="1">Multi-pass membrane protein</topology>
    </subcellularLocation>
</comment>